<evidence type="ECO:0000313" key="1">
    <source>
        <dbReference type="EMBL" id="CAD9653590.1"/>
    </source>
</evidence>
<name>A0A7S2VWM2_9DINO</name>
<sequence length="158" mass="17393">MELTRITNENRKPNDATSKANATTRSLLCSFRLLLTSDLLFSVLGILLCAASNLTLGACDLGSNQTVFRLEFLHLFLVVVHEAEACATAATKCGLKAKQLNGLIVMFVHLCELLCQVLFGDVRQIGVDHFNDKLLPSEQGIILEFACPHHERVRHGFG</sequence>
<dbReference type="EMBL" id="HBHF01000259">
    <property type="protein sequence ID" value="CAD9653590.1"/>
    <property type="molecule type" value="Transcribed_RNA"/>
</dbReference>
<reference evidence="1" key="1">
    <citation type="submission" date="2021-01" db="EMBL/GenBank/DDBJ databases">
        <authorList>
            <person name="Corre E."/>
            <person name="Pelletier E."/>
            <person name="Niang G."/>
            <person name="Scheremetjew M."/>
            <person name="Finn R."/>
            <person name="Kale V."/>
            <person name="Holt S."/>
            <person name="Cochrane G."/>
            <person name="Meng A."/>
            <person name="Brown T."/>
            <person name="Cohen L."/>
        </authorList>
    </citation>
    <scope>NUCLEOTIDE SEQUENCE</scope>
    <source>
        <strain evidence="1">SPMC 104</strain>
    </source>
</reference>
<organism evidence="1">
    <name type="scientific">Lessardia elongata</name>
    <dbReference type="NCBI Taxonomy" id="210733"/>
    <lineage>
        <taxon>Eukaryota</taxon>
        <taxon>Sar</taxon>
        <taxon>Alveolata</taxon>
        <taxon>Dinophyceae</taxon>
        <taxon>Peridiniales</taxon>
        <taxon>Podolampadaceae</taxon>
        <taxon>Lessardia</taxon>
    </lineage>
</organism>
<dbReference type="AlphaFoldDB" id="A0A7S2VWM2"/>
<accession>A0A7S2VWM2</accession>
<proteinExistence type="predicted"/>
<protein>
    <submittedName>
        <fullName evidence="1">Uncharacterized protein</fullName>
    </submittedName>
</protein>
<gene>
    <name evidence="1" type="ORF">LELO1147_LOCUS40</name>
</gene>